<dbReference type="AlphaFoldDB" id="A0A183KUC2"/>
<dbReference type="EMBL" id="UZAK01041336">
    <property type="protein sequence ID" value="VDP66553.1"/>
    <property type="molecule type" value="Genomic_DNA"/>
</dbReference>
<accession>A0A183KUC2</accession>
<reference evidence="1 2" key="2">
    <citation type="submission" date="2018-11" db="EMBL/GenBank/DDBJ databases">
        <authorList>
            <consortium name="Pathogen Informatics"/>
        </authorList>
    </citation>
    <scope>NUCLEOTIDE SEQUENCE [LARGE SCALE GENOMIC DNA]</scope>
    <source>
        <strain evidence="1">Dakar</strain>
        <strain evidence="2">Dakar, Senegal</strain>
    </source>
</reference>
<reference evidence="3" key="1">
    <citation type="submission" date="2016-06" db="UniProtKB">
        <authorList>
            <consortium name="WormBaseParasite"/>
        </authorList>
    </citation>
    <scope>IDENTIFICATION</scope>
</reference>
<keyword evidence="2" id="KW-1185">Reference proteome</keyword>
<proteinExistence type="predicted"/>
<evidence type="ECO:0000313" key="2">
    <source>
        <dbReference type="Proteomes" id="UP000279833"/>
    </source>
</evidence>
<protein>
    <submittedName>
        <fullName evidence="3">Peptidase M12B domain-containing protein</fullName>
    </submittedName>
</protein>
<evidence type="ECO:0000313" key="3">
    <source>
        <dbReference type="WBParaSite" id="SCUD_0001866501-mRNA-1"/>
    </source>
</evidence>
<organism evidence="3">
    <name type="scientific">Schistosoma curassoni</name>
    <dbReference type="NCBI Taxonomy" id="6186"/>
    <lineage>
        <taxon>Eukaryota</taxon>
        <taxon>Metazoa</taxon>
        <taxon>Spiralia</taxon>
        <taxon>Lophotrochozoa</taxon>
        <taxon>Platyhelminthes</taxon>
        <taxon>Trematoda</taxon>
        <taxon>Digenea</taxon>
        <taxon>Strigeidida</taxon>
        <taxon>Schistosomatoidea</taxon>
        <taxon>Schistosomatidae</taxon>
        <taxon>Schistosoma</taxon>
    </lineage>
</organism>
<dbReference type="Proteomes" id="UP000279833">
    <property type="component" value="Unassembled WGS sequence"/>
</dbReference>
<evidence type="ECO:0000313" key="1">
    <source>
        <dbReference type="EMBL" id="VDP66553.1"/>
    </source>
</evidence>
<dbReference type="WBParaSite" id="SCUD_0001866501-mRNA-1">
    <property type="protein sequence ID" value="SCUD_0001866501-mRNA-1"/>
    <property type="gene ID" value="SCUD_0001866501"/>
</dbReference>
<gene>
    <name evidence="1" type="ORF">SCUD_LOCUS18662</name>
</gene>
<sequence>MELLDRHSDFGAFEDYFERFKIWLMTKEDDEDVNIAAHFLTFIGKEAYILLKSLAIPEKPIMLSYTTLKDLLLDYVKYTNFECVKGGRFRKMIHEDIENSTTLRHPNPVHTQGYADNSLRSCDAIHEIGHKFGQCLSCGRYNQLRATNKTTDGPLNHKLKW</sequence>
<name>A0A183KUC2_9TREM</name>